<dbReference type="InterPro" id="IPR003597">
    <property type="entry name" value="Ig_C1-set"/>
</dbReference>
<dbReference type="PROSITE" id="PS50835">
    <property type="entry name" value="IG_LIKE"/>
    <property type="match status" value="3"/>
</dbReference>
<evidence type="ECO:0000313" key="6">
    <source>
        <dbReference type="Proteomes" id="UP001214576"/>
    </source>
</evidence>
<dbReference type="CDD" id="cd05769">
    <property type="entry name" value="IgC1_TCR_beta"/>
    <property type="match status" value="3"/>
</dbReference>
<dbReference type="EMBL" id="JAKZEL010000005">
    <property type="protein sequence ID" value="KAI4543377.1"/>
    <property type="molecule type" value="Genomic_DNA"/>
</dbReference>
<dbReference type="InterPro" id="IPR013783">
    <property type="entry name" value="Ig-like_fold"/>
</dbReference>
<keyword evidence="6" id="KW-1185">Reference proteome</keyword>
<name>A0AAD4UBE5_OVIAM</name>
<keyword evidence="2" id="KW-0393">Immunoglobulin domain</keyword>
<keyword evidence="1" id="KW-0325">Glycoprotein</keyword>
<dbReference type="Proteomes" id="UP001214576">
    <property type="component" value="Unassembled WGS sequence"/>
</dbReference>
<comment type="caution">
    <text evidence="5">The sequence shown here is derived from an EMBL/GenBank/DDBJ whole genome shotgun (WGS) entry which is preliminary data.</text>
</comment>
<dbReference type="InterPro" id="IPR007110">
    <property type="entry name" value="Ig-like_dom"/>
</dbReference>
<dbReference type="InterPro" id="IPR036179">
    <property type="entry name" value="Ig-like_dom_sf"/>
</dbReference>
<feature type="region of interest" description="Disordered" evidence="3">
    <location>
        <begin position="1"/>
        <end position="30"/>
    </location>
</feature>
<dbReference type="InterPro" id="IPR050380">
    <property type="entry name" value="Immune_Resp_Modulators"/>
</dbReference>
<dbReference type="FunFam" id="2.60.40.10:FF:001090">
    <property type="entry name" value="T cell receptor beta constant 1"/>
    <property type="match status" value="3"/>
</dbReference>
<dbReference type="Gene3D" id="2.60.40.10">
    <property type="entry name" value="Immunoglobulins"/>
    <property type="match status" value="3"/>
</dbReference>
<proteinExistence type="predicted"/>
<feature type="domain" description="Ig-like" evidence="4">
    <location>
        <begin position="34"/>
        <end position="124"/>
    </location>
</feature>
<protein>
    <recommendedName>
        <fullName evidence="4">Ig-like domain-containing protein</fullName>
    </recommendedName>
</protein>
<organism evidence="5 6">
    <name type="scientific">Ovis ammon polii</name>
    <dbReference type="NCBI Taxonomy" id="230172"/>
    <lineage>
        <taxon>Eukaryota</taxon>
        <taxon>Metazoa</taxon>
        <taxon>Chordata</taxon>
        <taxon>Craniata</taxon>
        <taxon>Vertebrata</taxon>
        <taxon>Euteleostomi</taxon>
        <taxon>Mammalia</taxon>
        <taxon>Eutheria</taxon>
        <taxon>Laurasiatheria</taxon>
        <taxon>Artiodactyla</taxon>
        <taxon>Ruminantia</taxon>
        <taxon>Pecora</taxon>
        <taxon>Bovidae</taxon>
        <taxon>Caprinae</taxon>
        <taxon>Ovis</taxon>
    </lineage>
</organism>
<evidence type="ECO:0000256" key="1">
    <source>
        <dbReference type="ARBA" id="ARBA00023180"/>
    </source>
</evidence>
<feature type="domain" description="Ig-like" evidence="4">
    <location>
        <begin position="476"/>
        <end position="566"/>
    </location>
</feature>
<dbReference type="SMART" id="SM00407">
    <property type="entry name" value="IGc1"/>
    <property type="match status" value="3"/>
</dbReference>
<dbReference type="GO" id="GO:0042101">
    <property type="term" value="C:T cell receptor complex"/>
    <property type="evidence" value="ECO:0007669"/>
    <property type="project" value="UniProtKB-ARBA"/>
</dbReference>
<dbReference type="SUPFAM" id="SSF48726">
    <property type="entry name" value="Immunoglobulin"/>
    <property type="match status" value="3"/>
</dbReference>
<gene>
    <name evidence="5" type="ORF">MG293_006171</name>
</gene>
<evidence type="ECO:0000256" key="3">
    <source>
        <dbReference type="SAM" id="MobiDB-lite"/>
    </source>
</evidence>
<dbReference type="Pfam" id="PF07654">
    <property type="entry name" value="C1-set"/>
    <property type="match status" value="3"/>
</dbReference>
<sequence length="660" mass="73803">MPGKPALTQRHTARRSREGPEERARDNLSRVHPPKVAVFEPSEAEISRTQKATLVCLATGFYPDHVELTWWVNRKQVTTGVSTDPEPYKEDLTQNDSRYCLSSRLRVTAAFWHNPRNHFRCQVQFYGLTDQDQWEEQDRDKPVTQNISAETWGRADCGVTSASYQQGVLSATLLYEILLGKATLYAVLVSALVLMAMVRRGQDGAGRSREKIPEASFQPVTALMGILLFPFLPSASEELPSSLDSAQRPPPYDLRQVHPPKVAVFEPSEAEISRTQKATLVCLATGFYPNHVELTWWVNRKQVTTGVSTDPEPYKEDLTQNDSRYCLSSRLRVTAAFWHNPRNHFRCQVQFYGLTDQDQWEEQDRAKPVTQNISAETWGRADCGVTSASYQQGVLSATLLYEILLGKATLYAVLVSALVLMAMGRESLRLGPQGCVNTDPLYFGAGSRLTVLGAALTFGAGSRLTVVDDLRQVHPPKVAVFEPSEAEISRTQKATLVCLATGFYPDHVELTWWVNRKQVTTGVSTDPEPYKEDLTQNDSRYCLSSRLRVTAAFWHNPRNHFRCQVQFYGLTDQDQWEEQDRDKPVTQNISAETWGRADCGVTSASYQQGVLSATLLYEILLGKATLYAVLVSALVLMAMMSAPSLSFPAGGVPYSEPEID</sequence>
<evidence type="ECO:0000256" key="2">
    <source>
        <dbReference type="ARBA" id="ARBA00023319"/>
    </source>
</evidence>
<dbReference type="PANTHER" id="PTHR23411">
    <property type="entry name" value="TAPASIN"/>
    <property type="match status" value="1"/>
</dbReference>
<dbReference type="AlphaFoldDB" id="A0AAD4UBE5"/>
<evidence type="ECO:0000313" key="5">
    <source>
        <dbReference type="EMBL" id="KAI4543377.1"/>
    </source>
</evidence>
<accession>A0AAD4UBE5</accession>
<feature type="domain" description="Ig-like" evidence="4">
    <location>
        <begin position="260"/>
        <end position="350"/>
    </location>
</feature>
<reference evidence="5" key="1">
    <citation type="submission" date="2022-03" db="EMBL/GenBank/DDBJ databases">
        <title>Genomic analyses of argali, domestic sheep and their hybrids provide insights into chromosomal evolution, heterosis and genetic basis of agronomic traits.</title>
        <authorList>
            <person name="Li M."/>
        </authorList>
    </citation>
    <scope>NUCLEOTIDE SEQUENCE</scope>
    <source>
        <strain evidence="5">CAU-MHL-2022a</strain>
        <tissue evidence="5">Skin</tissue>
    </source>
</reference>
<feature type="compositionally biased region" description="Basic and acidic residues" evidence="3">
    <location>
        <begin position="15"/>
        <end position="29"/>
    </location>
</feature>
<evidence type="ECO:0000259" key="4">
    <source>
        <dbReference type="PROSITE" id="PS50835"/>
    </source>
</evidence>